<evidence type="ECO:0000256" key="2">
    <source>
        <dbReference type="ARBA" id="ARBA00005375"/>
    </source>
</evidence>
<dbReference type="PANTHER" id="PTHR20963:SF24">
    <property type="entry name" value="3-PHYTASE B"/>
    <property type="match status" value="1"/>
</dbReference>
<feature type="chain" id="PRO_5035101461" description="Phytase A" evidence="20">
    <location>
        <begin position="18"/>
        <end position="463"/>
    </location>
</feature>
<evidence type="ECO:0000256" key="13">
    <source>
        <dbReference type="ARBA" id="ARBA00043721"/>
    </source>
</evidence>
<keyword evidence="7 19" id="KW-1015">Disulfide bond</keyword>
<dbReference type="InterPro" id="IPR016274">
    <property type="entry name" value="Histidine_acid_Pase_euk"/>
</dbReference>
<comment type="subcellular location">
    <subcellularLocation>
        <location evidence="1">Secreted</location>
    </subcellularLocation>
</comment>
<evidence type="ECO:0000256" key="9">
    <source>
        <dbReference type="ARBA" id="ARBA00041857"/>
    </source>
</evidence>
<keyword evidence="8" id="KW-0325">Glycoprotein</keyword>
<evidence type="ECO:0000256" key="19">
    <source>
        <dbReference type="PIRSR" id="PIRSR000894-2"/>
    </source>
</evidence>
<dbReference type="Proteomes" id="UP000572817">
    <property type="component" value="Unassembled WGS sequence"/>
</dbReference>
<evidence type="ECO:0000256" key="15">
    <source>
        <dbReference type="ARBA" id="ARBA00043788"/>
    </source>
</evidence>
<evidence type="ECO:0000256" key="10">
    <source>
        <dbReference type="ARBA" id="ARBA00042300"/>
    </source>
</evidence>
<evidence type="ECO:0000313" key="22">
    <source>
        <dbReference type="EMBL" id="KAF4305749.1"/>
    </source>
</evidence>
<comment type="catalytic activity">
    <reaction evidence="13">
        <text>1D-myo-inositol 1,2,6-trisphosphate + H2O = 1D-myo-inositol 1,2-bisphosphate + phosphate</text>
        <dbReference type="Rhea" id="RHEA:77131"/>
        <dbReference type="ChEBI" id="CHEBI:15377"/>
        <dbReference type="ChEBI" id="CHEBI:43474"/>
        <dbReference type="ChEBI" id="CHEBI:195537"/>
        <dbReference type="ChEBI" id="CHEBI:195539"/>
    </reaction>
    <physiologicalReaction direction="left-to-right" evidence="13">
        <dbReference type="Rhea" id="RHEA:77132"/>
    </physiologicalReaction>
</comment>
<evidence type="ECO:0000313" key="23">
    <source>
        <dbReference type="Proteomes" id="UP000572817"/>
    </source>
</evidence>
<organism evidence="22 23">
    <name type="scientific">Botryosphaeria dothidea</name>
    <dbReference type="NCBI Taxonomy" id="55169"/>
    <lineage>
        <taxon>Eukaryota</taxon>
        <taxon>Fungi</taxon>
        <taxon>Dikarya</taxon>
        <taxon>Ascomycota</taxon>
        <taxon>Pezizomycotina</taxon>
        <taxon>Dothideomycetes</taxon>
        <taxon>Dothideomycetes incertae sedis</taxon>
        <taxon>Botryosphaeriales</taxon>
        <taxon>Botryosphaeriaceae</taxon>
        <taxon>Botryosphaeria</taxon>
    </lineage>
</organism>
<evidence type="ECO:0000256" key="11">
    <source>
        <dbReference type="ARBA" id="ARBA00043670"/>
    </source>
</evidence>
<comment type="caution">
    <text evidence="22">The sequence shown here is derived from an EMBL/GenBank/DDBJ whole genome shotgun (WGS) entry which is preliminary data.</text>
</comment>
<keyword evidence="6" id="KW-0378">Hydrolase</keyword>
<comment type="catalytic activity">
    <reaction evidence="14">
        <text>1D-myo-inositol 1,2,4,5,6-pentakisphosphate + H2O = 1D-myo-inositol 1,2,5,6-tetrakisphosphate + phosphate</text>
        <dbReference type="Rhea" id="RHEA:77115"/>
        <dbReference type="ChEBI" id="CHEBI:15377"/>
        <dbReference type="ChEBI" id="CHEBI:43474"/>
        <dbReference type="ChEBI" id="CHEBI:57798"/>
        <dbReference type="ChEBI" id="CHEBI:195535"/>
    </reaction>
    <physiologicalReaction direction="left-to-right" evidence="14">
        <dbReference type="Rhea" id="RHEA:77116"/>
    </physiologicalReaction>
</comment>
<dbReference type="InterPro" id="IPR033379">
    <property type="entry name" value="Acid_Pase_AS"/>
</dbReference>
<feature type="disulfide bond" evidence="19">
    <location>
        <begin position="29"/>
        <end position="38"/>
    </location>
</feature>
<dbReference type="GO" id="GO:0003993">
    <property type="term" value="F:acid phosphatase activity"/>
    <property type="evidence" value="ECO:0007669"/>
    <property type="project" value="TreeGrafter"/>
</dbReference>
<evidence type="ECO:0000256" key="14">
    <source>
        <dbReference type="ARBA" id="ARBA00043748"/>
    </source>
</evidence>
<reference evidence="22 23" key="1">
    <citation type="submission" date="2020-04" db="EMBL/GenBank/DDBJ databases">
        <title>Genome Assembly and Annotation of Botryosphaeria dothidea sdau 11-99, a Latent Pathogen of Apple Fruit Ring Rot in China.</title>
        <authorList>
            <person name="Yu C."/>
            <person name="Diao Y."/>
            <person name="Lu Q."/>
            <person name="Zhao J."/>
            <person name="Cui S."/>
            <person name="Peng C."/>
            <person name="He B."/>
            <person name="Liu H."/>
        </authorList>
    </citation>
    <scope>NUCLEOTIDE SEQUENCE [LARGE SCALE GENOMIC DNA]</scope>
    <source>
        <strain evidence="22">Sdau11-99</strain>
        <strain evidence="23">sdau11-99</strain>
    </source>
</reference>
<dbReference type="PANTHER" id="PTHR20963">
    <property type="entry name" value="MULTIPLE INOSITOL POLYPHOSPHATE PHOSPHATASE-RELATED"/>
    <property type="match status" value="1"/>
</dbReference>
<evidence type="ECO:0000256" key="18">
    <source>
        <dbReference type="PIRSR" id="PIRSR000894-1"/>
    </source>
</evidence>
<dbReference type="AlphaFoldDB" id="A0A8H4ISW2"/>
<dbReference type="PIRSF" id="PIRSF000894">
    <property type="entry name" value="Acid_phosphatase"/>
    <property type="match status" value="1"/>
</dbReference>
<comment type="subunit">
    <text evidence="3">Monomer.</text>
</comment>
<dbReference type="InterPro" id="IPR029033">
    <property type="entry name" value="His_PPase_superfam"/>
</dbReference>
<proteinExistence type="inferred from homology"/>
<evidence type="ECO:0000256" key="3">
    <source>
        <dbReference type="ARBA" id="ARBA00011245"/>
    </source>
</evidence>
<feature type="disulfide bond" evidence="19">
    <location>
        <begin position="67"/>
        <end position="412"/>
    </location>
</feature>
<evidence type="ECO:0000256" key="6">
    <source>
        <dbReference type="ARBA" id="ARBA00022801"/>
    </source>
</evidence>
<protein>
    <recommendedName>
        <fullName evidence="16">Phytase A</fullName>
        <ecNumber evidence="4">3.1.3.8</ecNumber>
    </recommendedName>
    <alternativeName>
        <fullName evidence="17">Histidine acid phosphatase phyA</fullName>
    </alternativeName>
    <alternativeName>
        <fullName evidence="10">Myo-inositol hexakisphosphate phosphohydrolase A</fullName>
    </alternativeName>
    <alternativeName>
        <fullName evidence="9">Myo-inositol-hexaphosphate 3-phosphohydrolase A</fullName>
    </alternativeName>
</protein>
<feature type="active site" description="Nucleophile" evidence="18">
    <location>
        <position position="78"/>
    </location>
</feature>
<dbReference type="PROSITE" id="PS00616">
    <property type="entry name" value="HIS_ACID_PHOSPHAT_1"/>
    <property type="match status" value="1"/>
</dbReference>
<dbReference type="CDD" id="cd07061">
    <property type="entry name" value="HP_HAP_like"/>
    <property type="match status" value="1"/>
</dbReference>
<evidence type="ECO:0000256" key="7">
    <source>
        <dbReference type="ARBA" id="ARBA00023157"/>
    </source>
</evidence>
<sequence>MFAVLLLVLGTALWANASSNTTVTNSTSCDTVLHGFQCSPKTSHFWGQYSPYFEVPSDISADIPSQCQVTFAQVLSRHGARDPTASKTKVYNATIQKIQENSWSFEGNAAFLQNIEYTLGADELTTFGEQQLYNSGIKFYQRYASLARSKHMFVRASGESRVVASAEHFTDGFHKAMQDDKSNMTGDYPYDILTISEDETSNNTMSHAICTAFENEDDDIIDARGQGPWNEIWLPSISSRINDQLPGVNLSQAEVTYLMDLCPFFTVADPAGQLSDFCGLFFDDEWQQYDYYQTLGKYYHYGAGDPLGPTQGVGYVNELIARLTNSPVEDHTSTNSTLDADPATFPVGGDHVLFADFSHDNDMTAIFFALGLYNDTQPLNNTSLQTAEESGGYSTSWSVPFAARLYVEKLACGGDADEYVRFIVNDRVVPLSCADEDGKCKLDAFIDTLTFARSGGNWSACWE</sequence>
<dbReference type="Gene3D" id="3.40.50.1240">
    <property type="entry name" value="Phosphoglycerate mutase-like"/>
    <property type="match status" value="1"/>
</dbReference>
<evidence type="ECO:0000256" key="5">
    <source>
        <dbReference type="ARBA" id="ARBA00022525"/>
    </source>
</evidence>
<dbReference type="SUPFAM" id="SSF53254">
    <property type="entry name" value="Phosphoglycerate mutase-like"/>
    <property type="match status" value="1"/>
</dbReference>
<comment type="catalytic activity">
    <reaction evidence="15">
        <text>1D-myo-inositol hexakisphosphate + H2O = 1D-myo-inositol 1,2,4,5,6-pentakisphosphate + phosphate</text>
        <dbReference type="Rhea" id="RHEA:16989"/>
        <dbReference type="ChEBI" id="CHEBI:15377"/>
        <dbReference type="ChEBI" id="CHEBI:43474"/>
        <dbReference type="ChEBI" id="CHEBI:57798"/>
        <dbReference type="ChEBI" id="CHEBI:58130"/>
        <dbReference type="EC" id="3.1.3.8"/>
    </reaction>
    <physiologicalReaction direction="left-to-right" evidence="15">
        <dbReference type="Rhea" id="RHEA:16990"/>
    </physiologicalReaction>
</comment>
<dbReference type="InterPro" id="IPR000560">
    <property type="entry name" value="His_Pase_clade-2"/>
</dbReference>
<feature type="disulfide bond" evidence="19">
    <location>
        <begin position="262"/>
        <end position="278"/>
    </location>
</feature>
<feature type="disulfide bond" evidence="19">
    <location>
        <begin position="210"/>
        <end position="461"/>
    </location>
</feature>
<dbReference type="EMBL" id="WWBZ02000040">
    <property type="protein sequence ID" value="KAF4305749.1"/>
    <property type="molecule type" value="Genomic_DNA"/>
</dbReference>
<comment type="catalytic activity">
    <reaction evidence="11">
        <text>1D-myo-inositol 1,2,5,6-tetrakisphosphate + H2O = 1D-myo-inositol 1,2,6-trisphosphate + phosphate</text>
        <dbReference type="Rhea" id="RHEA:77119"/>
        <dbReference type="ChEBI" id="CHEBI:15377"/>
        <dbReference type="ChEBI" id="CHEBI:43474"/>
        <dbReference type="ChEBI" id="CHEBI:195535"/>
        <dbReference type="ChEBI" id="CHEBI:195537"/>
    </reaction>
    <physiologicalReaction direction="left-to-right" evidence="11">
        <dbReference type="Rhea" id="RHEA:77120"/>
    </physiologicalReaction>
</comment>
<dbReference type="EC" id="3.1.3.8" evidence="4"/>
<evidence type="ECO:0000256" key="20">
    <source>
        <dbReference type="SAM" id="SignalP"/>
    </source>
</evidence>
<evidence type="ECO:0000256" key="1">
    <source>
        <dbReference type="ARBA" id="ARBA00004613"/>
    </source>
</evidence>
<dbReference type="PROSITE" id="PS00778">
    <property type="entry name" value="HIS_ACID_PHOSPHAT_2"/>
    <property type="match status" value="1"/>
</dbReference>
<comment type="catalytic activity">
    <reaction evidence="12">
        <text>1D-myo-inositol 1,2-bisphosphate + H2O = 1D-myo-inositol 2-phosphate + phosphate</text>
        <dbReference type="Rhea" id="RHEA:77135"/>
        <dbReference type="ChEBI" id="CHEBI:15377"/>
        <dbReference type="ChEBI" id="CHEBI:43474"/>
        <dbReference type="ChEBI" id="CHEBI:84142"/>
        <dbReference type="ChEBI" id="CHEBI:195539"/>
    </reaction>
    <physiologicalReaction direction="left-to-right" evidence="12">
        <dbReference type="Rhea" id="RHEA:77136"/>
    </physiologicalReaction>
</comment>
<evidence type="ECO:0000256" key="4">
    <source>
        <dbReference type="ARBA" id="ARBA00012632"/>
    </source>
</evidence>
<keyword evidence="5" id="KW-0964">Secreted</keyword>
<evidence type="ECO:0000313" key="21">
    <source>
        <dbReference type="EMBL" id="KAF4301611.1"/>
    </source>
</evidence>
<comment type="similarity">
    <text evidence="2">Belongs to the histidine acid phosphatase family.</text>
</comment>
<dbReference type="Pfam" id="PF00328">
    <property type="entry name" value="His_Phos_2"/>
    <property type="match status" value="1"/>
</dbReference>
<evidence type="ECO:0000256" key="17">
    <source>
        <dbReference type="ARBA" id="ARBA00044262"/>
    </source>
</evidence>
<keyword evidence="23" id="KW-1185">Reference proteome</keyword>
<dbReference type="GO" id="GO:0005576">
    <property type="term" value="C:extracellular region"/>
    <property type="evidence" value="ECO:0007669"/>
    <property type="project" value="UniProtKB-SubCell"/>
</dbReference>
<gene>
    <name evidence="22" type="ORF">GTA08_BOTSDO07166</name>
    <name evidence="21" type="ORF">GTA08_BOTSDO11361</name>
</gene>
<evidence type="ECO:0000256" key="12">
    <source>
        <dbReference type="ARBA" id="ARBA00043675"/>
    </source>
</evidence>
<keyword evidence="20" id="KW-0732">Signal</keyword>
<evidence type="ECO:0000256" key="8">
    <source>
        <dbReference type="ARBA" id="ARBA00023180"/>
    </source>
</evidence>
<dbReference type="EMBL" id="WWBZ02000082">
    <property type="protein sequence ID" value="KAF4301611.1"/>
    <property type="molecule type" value="Genomic_DNA"/>
</dbReference>
<evidence type="ECO:0000256" key="16">
    <source>
        <dbReference type="ARBA" id="ARBA00044106"/>
    </source>
</evidence>
<feature type="signal peptide" evidence="20">
    <location>
        <begin position="1"/>
        <end position="17"/>
    </location>
</feature>
<feature type="disulfide bond" evidence="19">
    <location>
        <begin position="433"/>
        <end position="440"/>
    </location>
</feature>
<name>A0A8H4ISW2_9PEZI</name>
<dbReference type="OrthoDB" id="6509975at2759"/>
<accession>A0A8H4ISW2</accession>
<dbReference type="GO" id="GO:0016158">
    <property type="term" value="F:inositol hexakisphosphate 3-phosphatase activity"/>
    <property type="evidence" value="ECO:0007669"/>
    <property type="project" value="UniProtKB-EC"/>
</dbReference>
<feature type="active site" description="Proton donor" evidence="18">
    <location>
        <position position="360"/>
    </location>
</feature>